<name>A0A0V0SXD4_9BILA</name>
<keyword evidence="1" id="KW-0812">Transmembrane</keyword>
<sequence length="44" mass="4980">MKPFLQISISVVGEFGTIFDYIWMLISGLNPRGSHFSTCFIIGR</sequence>
<protein>
    <submittedName>
        <fullName evidence="2">Uncharacterized protein</fullName>
    </submittedName>
</protein>
<evidence type="ECO:0000256" key="1">
    <source>
        <dbReference type="SAM" id="Phobius"/>
    </source>
</evidence>
<organism evidence="2 3">
    <name type="scientific">Trichinella murrelli</name>
    <dbReference type="NCBI Taxonomy" id="144512"/>
    <lineage>
        <taxon>Eukaryota</taxon>
        <taxon>Metazoa</taxon>
        <taxon>Ecdysozoa</taxon>
        <taxon>Nematoda</taxon>
        <taxon>Enoplea</taxon>
        <taxon>Dorylaimia</taxon>
        <taxon>Trichinellida</taxon>
        <taxon>Trichinellidae</taxon>
        <taxon>Trichinella</taxon>
    </lineage>
</organism>
<feature type="transmembrane region" description="Helical" evidence="1">
    <location>
        <begin position="6"/>
        <end position="26"/>
    </location>
</feature>
<dbReference type="Proteomes" id="UP000055048">
    <property type="component" value="Unassembled WGS sequence"/>
</dbReference>
<evidence type="ECO:0000313" key="2">
    <source>
        <dbReference type="EMBL" id="KRX31352.1"/>
    </source>
</evidence>
<keyword evidence="3" id="KW-1185">Reference proteome</keyword>
<comment type="caution">
    <text evidence="2">The sequence shown here is derived from an EMBL/GenBank/DDBJ whole genome shotgun (WGS) entry which is preliminary data.</text>
</comment>
<dbReference type="AlphaFoldDB" id="A0A0V0SXD4"/>
<gene>
    <name evidence="2" type="ORF">T05_13351</name>
</gene>
<dbReference type="EMBL" id="JYDJ01001827">
    <property type="protein sequence ID" value="KRX31352.1"/>
    <property type="molecule type" value="Genomic_DNA"/>
</dbReference>
<keyword evidence="1" id="KW-0472">Membrane</keyword>
<evidence type="ECO:0000313" key="3">
    <source>
        <dbReference type="Proteomes" id="UP000055048"/>
    </source>
</evidence>
<reference evidence="2 3" key="1">
    <citation type="submission" date="2015-01" db="EMBL/GenBank/DDBJ databases">
        <title>Evolution of Trichinella species and genotypes.</title>
        <authorList>
            <person name="Korhonen P.K."/>
            <person name="Edoardo P."/>
            <person name="Giuseppe L.R."/>
            <person name="Gasser R.B."/>
        </authorList>
    </citation>
    <scope>NUCLEOTIDE SEQUENCE [LARGE SCALE GENOMIC DNA]</scope>
    <source>
        <strain evidence="2">ISS417</strain>
    </source>
</reference>
<accession>A0A0V0SXD4</accession>
<proteinExistence type="predicted"/>
<keyword evidence="1" id="KW-1133">Transmembrane helix</keyword>